<dbReference type="PANTHER" id="PTHR30041">
    <property type="entry name" value="ARSENATE REDUCTASE"/>
    <property type="match status" value="1"/>
</dbReference>
<evidence type="ECO:0000313" key="4">
    <source>
        <dbReference type="Proteomes" id="UP000477651"/>
    </source>
</evidence>
<organism evidence="3 4">
    <name type="scientific">Pelistega ratti</name>
    <dbReference type="NCBI Taxonomy" id="2652177"/>
    <lineage>
        <taxon>Bacteria</taxon>
        <taxon>Pseudomonadati</taxon>
        <taxon>Pseudomonadota</taxon>
        <taxon>Betaproteobacteria</taxon>
        <taxon>Burkholderiales</taxon>
        <taxon>Alcaligenaceae</taxon>
        <taxon>Pelistega</taxon>
    </lineage>
</organism>
<dbReference type="NCBIfam" id="TIGR01617">
    <property type="entry name" value="arsC_related"/>
    <property type="match status" value="1"/>
</dbReference>
<accession>A0A6L9Y769</accession>
<dbReference type="EMBL" id="JAAGYR010000014">
    <property type="protein sequence ID" value="NEN76186.1"/>
    <property type="molecule type" value="Genomic_DNA"/>
</dbReference>
<comment type="caution">
    <text evidence="3">The sequence shown here is derived from an EMBL/GenBank/DDBJ whole genome shotgun (WGS) entry which is preliminary data.</text>
</comment>
<evidence type="ECO:0000256" key="2">
    <source>
        <dbReference type="PROSITE-ProRule" id="PRU01282"/>
    </source>
</evidence>
<dbReference type="InterPro" id="IPR006504">
    <property type="entry name" value="Tscrpt_reg_Spx/MgsR"/>
</dbReference>
<proteinExistence type="inferred from homology"/>
<evidence type="ECO:0000313" key="3">
    <source>
        <dbReference type="EMBL" id="NEN76186.1"/>
    </source>
</evidence>
<keyword evidence="4" id="KW-1185">Reference proteome</keyword>
<dbReference type="SUPFAM" id="SSF52833">
    <property type="entry name" value="Thioredoxin-like"/>
    <property type="match status" value="1"/>
</dbReference>
<name>A0A6L9Y769_9BURK</name>
<dbReference type="Proteomes" id="UP000477651">
    <property type="component" value="Unassembled WGS sequence"/>
</dbReference>
<dbReference type="AlphaFoldDB" id="A0A6L9Y769"/>
<dbReference type="Gene3D" id="3.40.30.10">
    <property type="entry name" value="Glutaredoxin"/>
    <property type="match status" value="1"/>
</dbReference>
<sequence>MMISIFGLKNCSTCVKAQQWLSTHGLSFTFYDVRQTALSAEQLQQWAEQLGWNRLLNKRSQTWRGLSDEQKSLTDTQDLIKLVQSYPSLMKRPLLVYQQTILLGFNEIEYTQLLKQ</sequence>
<reference evidence="3 4" key="1">
    <citation type="submission" date="2020-02" db="EMBL/GenBank/DDBJ databases">
        <title>Pelistega sp. NLN82 were isolated from wild rodents of the Hainan Island.</title>
        <authorList>
            <person name="Niu N."/>
            <person name="Zhou J."/>
        </authorList>
    </citation>
    <scope>NUCLEOTIDE SEQUENCE [LARGE SCALE GENOMIC DNA]</scope>
    <source>
        <strain evidence="3 4">NLN82</strain>
    </source>
</reference>
<comment type="similarity">
    <text evidence="1 2">Belongs to the ArsC family.</text>
</comment>
<dbReference type="InterPro" id="IPR006660">
    <property type="entry name" value="Arsenate_reductase-like"/>
</dbReference>
<dbReference type="Pfam" id="PF03960">
    <property type="entry name" value="ArsC"/>
    <property type="match status" value="1"/>
</dbReference>
<dbReference type="InterPro" id="IPR036249">
    <property type="entry name" value="Thioredoxin-like_sf"/>
</dbReference>
<evidence type="ECO:0000256" key="1">
    <source>
        <dbReference type="ARBA" id="ARBA00007198"/>
    </source>
</evidence>
<dbReference type="PROSITE" id="PS51353">
    <property type="entry name" value="ARSC"/>
    <property type="match status" value="1"/>
</dbReference>
<dbReference type="PROSITE" id="PS51354">
    <property type="entry name" value="GLUTAREDOXIN_2"/>
    <property type="match status" value="1"/>
</dbReference>
<gene>
    <name evidence="3" type="ORF">F9B74_07610</name>
</gene>
<dbReference type="PANTHER" id="PTHR30041:SF8">
    <property type="entry name" value="PROTEIN YFFB"/>
    <property type="match status" value="1"/>
</dbReference>
<protein>
    <submittedName>
        <fullName evidence="3">Spx/MgsR family RNA polymerase-binding regulatory protein</fullName>
    </submittedName>
</protein>